<comment type="caution">
    <text evidence="3">The sequence shown here is derived from an EMBL/GenBank/DDBJ whole genome shotgun (WGS) entry which is preliminary data.</text>
</comment>
<dbReference type="Pfam" id="PF12625">
    <property type="entry name" value="Arabinose_bd"/>
    <property type="match status" value="1"/>
</dbReference>
<reference evidence="3 4" key="1">
    <citation type="submission" date="2018-03" db="EMBL/GenBank/DDBJ databases">
        <title>Adhaeribacter sp. HMF7605 Genome sequencing and assembly.</title>
        <authorList>
            <person name="Kang H."/>
            <person name="Kang J."/>
            <person name="Cha I."/>
            <person name="Kim H."/>
            <person name="Joh K."/>
        </authorList>
    </citation>
    <scope>NUCLEOTIDE SEQUENCE [LARGE SCALE GENOMIC DNA]</scope>
    <source>
        <strain evidence="3 4">HMF7605</strain>
    </source>
</reference>
<proteinExistence type="predicted"/>
<dbReference type="PANTHER" id="PTHR47894">
    <property type="entry name" value="HTH-TYPE TRANSCRIPTIONAL REGULATOR GADX"/>
    <property type="match status" value="1"/>
</dbReference>
<dbReference type="InterPro" id="IPR032687">
    <property type="entry name" value="AraC-type_N"/>
</dbReference>
<organism evidence="3 4">
    <name type="scientific">Adhaeribacter arboris</name>
    <dbReference type="NCBI Taxonomy" id="2072846"/>
    <lineage>
        <taxon>Bacteria</taxon>
        <taxon>Pseudomonadati</taxon>
        <taxon>Bacteroidota</taxon>
        <taxon>Cytophagia</taxon>
        <taxon>Cytophagales</taxon>
        <taxon>Hymenobacteraceae</taxon>
        <taxon>Adhaeribacter</taxon>
    </lineage>
</organism>
<keyword evidence="4" id="KW-1185">Reference proteome</keyword>
<evidence type="ECO:0000313" key="3">
    <source>
        <dbReference type="EMBL" id="PSR54984.1"/>
    </source>
</evidence>
<keyword evidence="1" id="KW-0238">DNA-binding</keyword>
<dbReference type="GO" id="GO:0003700">
    <property type="term" value="F:DNA-binding transcription factor activity"/>
    <property type="evidence" value="ECO:0007669"/>
    <property type="project" value="InterPro"/>
</dbReference>
<evidence type="ECO:0000256" key="1">
    <source>
        <dbReference type="ARBA" id="ARBA00023125"/>
    </source>
</evidence>
<dbReference type="PANTHER" id="PTHR47894:SF1">
    <property type="entry name" value="HTH-TYPE TRANSCRIPTIONAL REGULATOR VQSM"/>
    <property type="match status" value="1"/>
</dbReference>
<evidence type="ECO:0000259" key="2">
    <source>
        <dbReference type="PROSITE" id="PS01124"/>
    </source>
</evidence>
<accession>A0A2T2YHJ6</accession>
<feature type="domain" description="HTH araC/xylS-type" evidence="2">
    <location>
        <begin position="156"/>
        <end position="249"/>
    </location>
</feature>
<dbReference type="Proteomes" id="UP000240357">
    <property type="component" value="Unassembled WGS sequence"/>
</dbReference>
<name>A0A2T2YHJ6_9BACT</name>
<dbReference type="GO" id="GO:0000976">
    <property type="term" value="F:transcription cis-regulatory region binding"/>
    <property type="evidence" value="ECO:0007669"/>
    <property type="project" value="TreeGrafter"/>
</dbReference>
<dbReference type="InterPro" id="IPR018060">
    <property type="entry name" value="HTH_AraC"/>
</dbReference>
<dbReference type="SMART" id="SM00342">
    <property type="entry name" value="HTH_ARAC"/>
    <property type="match status" value="1"/>
</dbReference>
<dbReference type="AlphaFoldDB" id="A0A2T2YHJ6"/>
<dbReference type="Gene3D" id="1.10.10.60">
    <property type="entry name" value="Homeodomain-like"/>
    <property type="match status" value="1"/>
</dbReference>
<sequence>MGHLLQTCRDVQEVLEAIVKYGNTWSTIFKFSIKKINSAVYFYFDPVLLYTAKYPLSARQSTDIALSGTLRLLYILSGRNIYPEKLYLAYPKMDSKAYQKICQCEVSFNAAQSYFVFHPDQLKVPVLSHDRSLFFLFNSLLEQKQKHLENENSFAEKVQRIILTEFKGQIPPIDVMASRLCLNTRSLQRKLAADNTTYRKLCQNLQKHLSSAIMKNQNKKVSDVALLMGYADHTTFRRAFNKWNNTTSE</sequence>
<evidence type="ECO:0000313" key="4">
    <source>
        <dbReference type="Proteomes" id="UP000240357"/>
    </source>
</evidence>
<dbReference type="PROSITE" id="PS01124">
    <property type="entry name" value="HTH_ARAC_FAMILY_2"/>
    <property type="match status" value="1"/>
</dbReference>
<protein>
    <recommendedName>
        <fullName evidence="2">HTH araC/xylS-type domain-containing protein</fullName>
    </recommendedName>
</protein>
<dbReference type="GO" id="GO:0005829">
    <property type="term" value="C:cytosol"/>
    <property type="evidence" value="ECO:0007669"/>
    <property type="project" value="TreeGrafter"/>
</dbReference>
<dbReference type="OrthoDB" id="5582699at2"/>
<gene>
    <name evidence="3" type="ORF">AHMF7605_16470</name>
</gene>
<dbReference type="EMBL" id="PYFT01000001">
    <property type="protein sequence ID" value="PSR54984.1"/>
    <property type="molecule type" value="Genomic_DNA"/>
</dbReference>